<organism evidence="2 3">
    <name type="scientific">Plakobranchus ocellatus</name>
    <dbReference type="NCBI Taxonomy" id="259542"/>
    <lineage>
        <taxon>Eukaryota</taxon>
        <taxon>Metazoa</taxon>
        <taxon>Spiralia</taxon>
        <taxon>Lophotrochozoa</taxon>
        <taxon>Mollusca</taxon>
        <taxon>Gastropoda</taxon>
        <taxon>Heterobranchia</taxon>
        <taxon>Euthyneura</taxon>
        <taxon>Panpulmonata</taxon>
        <taxon>Sacoglossa</taxon>
        <taxon>Placobranchoidea</taxon>
        <taxon>Plakobranchidae</taxon>
        <taxon>Plakobranchus</taxon>
    </lineage>
</organism>
<keyword evidence="3" id="KW-1185">Reference proteome</keyword>
<evidence type="ECO:0000256" key="1">
    <source>
        <dbReference type="SAM" id="MobiDB-lite"/>
    </source>
</evidence>
<proteinExistence type="predicted"/>
<feature type="region of interest" description="Disordered" evidence="1">
    <location>
        <begin position="1"/>
        <end position="35"/>
    </location>
</feature>
<comment type="caution">
    <text evidence="2">The sequence shown here is derived from an EMBL/GenBank/DDBJ whole genome shotgun (WGS) entry which is preliminary data.</text>
</comment>
<protein>
    <submittedName>
        <fullName evidence="2">Uncharacterized protein</fullName>
    </submittedName>
</protein>
<reference evidence="2 3" key="1">
    <citation type="journal article" date="2021" name="Elife">
        <title>Chloroplast acquisition without the gene transfer in kleptoplastic sea slugs, Plakobranchus ocellatus.</title>
        <authorList>
            <person name="Maeda T."/>
            <person name="Takahashi S."/>
            <person name="Yoshida T."/>
            <person name="Shimamura S."/>
            <person name="Takaki Y."/>
            <person name="Nagai Y."/>
            <person name="Toyoda A."/>
            <person name="Suzuki Y."/>
            <person name="Arimoto A."/>
            <person name="Ishii H."/>
            <person name="Satoh N."/>
            <person name="Nishiyama T."/>
            <person name="Hasebe M."/>
            <person name="Maruyama T."/>
            <person name="Minagawa J."/>
            <person name="Obokata J."/>
            <person name="Shigenobu S."/>
        </authorList>
    </citation>
    <scope>NUCLEOTIDE SEQUENCE [LARGE SCALE GENOMIC DNA]</scope>
</reference>
<feature type="compositionally biased region" description="Basic and acidic residues" evidence="1">
    <location>
        <begin position="1"/>
        <end position="11"/>
    </location>
</feature>
<evidence type="ECO:0000313" key="2">
    <source>
        <dbReference type="EMBL" id="GFN94058.1"/>
    </source>
</evidence>
<gene>
    <name evidence="2" type="ORF">PoB_002056400</name>
</gene>
<dbReference type="EMBL" id="BLXT01002410">
    <property type="protein sequence ID" value="GFN94058.1"/>
    <property type="molecule type" value="Genomic_DNA"/>
</dbReference>
<accession>A0AAV3ZJI9</accession>
<feature type="region of interest" description="Disordered" evidence="1">
    <location>
        <begin position="154"/>
        <end position="173"/>
    </location>
</feature>
<name>A0AAV3ZJI9_9GAST</name>
<dbReference type="AlphaFoldDB" id="A0AAV3ZJI9"/>
<sequence length="173" mass="19260">MRWTDDCHTSIEKVSSPLAGPPSGQGAGGGARTHDRRVPADLRADSLASKPPTLSIVIQSCLARPLPLYTFQCEVDFKEIRSSQAAMLVIIPGFLSGSRPIPSPRSAGQIWVKLLQESPVYYHYLFFRNQTIHGVVALPNLFVVLDGKKIPQQGDLRRREKEMKRRRAKVRGT</sequence>
<dbReference type="Proteomes" id="UP000735302">
    <property type="component" value="Unassembled WGS sequence"/>
</dbReference>
<feature type="compositionally biased region" description="Basic residues" evidence="1">
    <location>
        <begin position="164"/>
        <end position="173"/>
    </location>
</feature>
<evidence type="ECO:0000313" key="3">
    <source>
        <dbReference type="Proteomes" id="UP000735302"/>
    </source>
</evidence>